<evidence type="ECO:0000313" key="4">
    <source>
        <dbReference type="Proteomes" id="UP001596972"/>
    </source>
</evidence>
<dbReference type="Proteomes" id="UP001596972">
    <property type="component" value="Unassembled WGS sequence"/>
</dbReference>
<dbReference type="PANTHER" id="PTHR46082:SF6">
    <property type="entry name" value="AAA+ ATPASE DOMAIN-CONTAINING PROTEIN-RELATED"/>
    <property type="match status" value="1"/>
</dbReference>
<dbReference type="SUPFAM" id="SSF52540">
    <property type="entry name" value="P-loop containing nucleoside triphosphate hydrolases"/>
    <property type="match status" value="1"/>
</dbReference>
<dbReference type="SUPFAM" id="SSF48452">
    <property type="entry name" value="TPR-like"/>
    <property type="match status" value="2"/>
</dbReference>
<organism evidence="3 4">
    <name type="scientific">Actinomadura sediminis</name>
    <dbReference type="NCBI Taxonomy" id="1038904"/>
    <lineage>
        <taxon>Bacteria</taxon>
        <taxon>Bacillati</taxon>
        <taxon>Actinomycetota</taxon>
        <taxon>Actinomycetes</taxon>
        <taxon>Streptosporangiales</taxon>
        <taxon>Thermomonosporaceae</taxon>
        <taxon>Actinomadura</taxon>
    </lineage>
</organism>
<dbReference type="InterPro" id="IPR011990">
    <property type="entry name" value="TPR-like_helical_dom_sf"/>
</dbReference>
<accession>A0ABW3ELE3</accession>
<dbReference type="Gene3D" id="3.40.50.300">
    <property type="entry name" value="P-loop containing nucleotide triphosphate hydrolases"/>
    <property type="match status" value="1"/>
</dbReference>
<dbReference type="EMBL" id="JBHTJA010000017">
    <property type="protein sequence ID" value="MFD0901113.1"/>
    <property type="molecule type" value="Genomic_DNA"/>
</dbReference>
<keyword evidence="4" id="KW-1185">Reference proteome</keyword>
<dbReference type="Pfam" id="PF00931">
    <property type="entry name" value="NB-ARC"/>
    <property type="match status" value="1"/>
</dbReference>
<feature type="domain" description="DUF7779" evidence="2">
    <location>
        <begin position="256"/>
        <end position="337"/>
    </location>
</feature>
<protein>
    <submittedName>
        <fullName evidence="3">FxSxx-COOH system tetratricopeptide repeat protein</fullName>
    </submittedName>
</protein>
<comment type="caution">
    <text evidence="3">The sequence shown here is derived from an EMBL/GenBank/DDBJ whole genome shotgun (WGS) entry which is preliminary data.</text>
</comment>
<dbReference type="Gene3D" id="1.25.40.10">
    <property type="entry name" value="Tetratricopeptide repeat domain"/>
    <property type="match status" value="2"/>
</dbReference>
<evidence type="ECO:0000313" key="3">
    <source>
        <dbReference type="EMBL" id="MFD0901113.1"/>
    </source>
</evidence>
<dbReference type="InterPro" id="IPR027417">
    <property type="entry name" value="P-loop_NTPase"/>
</dbReference>
<dbReference type="Pfam" id="PF13374">
    <property type="entry name" value="TPR_10"/>
    <property type="match status" value="2"/>
</dbReference>
<dbReference type="RefSeq" id="WP_378298268.1">
    <property type="nucleotide sequence ID" value="NZ_JBHTJA010000017.1"/>
</dbReference>
<dbReference type="PANTHER" id="PTHR46082">
    <property type="entry name" value="ATP/GTP-BINDING PROTEIN-RELATED"/>
    <property type="match status" value="1"/>
</dbReference>
<name>A0ABW3ELE3_9ACTN</name>
<evidence type="ECO:0000259" key="2">
    <source>
        <dbReference type="Pfam" id="PF25000"/>
    </source>
</evidence>
<dbReference type="InterPro" id="IPR056681">
    <property type="entry name" value="DUF7779"/>
</dbReference>
<evidence type="ECO:0000259" key="1">
    <source>
        <dbReference type="Pfam" id="PF00931"/>
    </source>
</evidence>
<dbReference type="NCBIfam" id="NF040586">
    <property type="entry name" value="FxSxx_TPR"/>
    <property type="match status" value="1"/>
</dbReference>
<sequence length="827" mass="91918">MPEVWGRVPQRNKNFTGREELLNRLRAGISSEVTAVVPHALQGYGGVGKTQMAIEYAHRFKGDYDLVWWVPSDQPALVKPTLAALAPHLGLPPVSSMGIEEAANAVLDCLRRGEPYARWLLIFDNADQPEDLRDNLPQGDGHVLITSRNNRWEAVAATVAVNVFTREESIEFLKKRVPRAITAEDAGRLADELGDLPLALEQAGALQAETGITVQEYLELLADRTSQLLAEGKPTEYPVSMTAAWKLSVDSLSEKVPEAVDLLRCCAFFGPEPIPRDVFVRVPEGVQQPLAELLADPIRLSKAIRELGRYALARVDSKSRTVQIHRLIQALLRDEIAEPAQERLRDDVHRLLVEAAPPDVGPETWQRFADLLGHIEPAEVGESHDPKVRRFAITVVKYLYEIGDYSLARRLVEQFLDRWARDSSEGDPEILRGRFYYANVLRALGEFGAAYDIDSVGLEQAERIVGAEYEDALRFRNSLGADLRARGDFRQALEHDRHSLDLHKQVYGPNHISTYLVMNNLALGYGLNSDYAHARDLHQQAYKGLTAHSSASTPSILNAWNGLARAVRLCGDYLEACDIGEDVYSYGVSELTAEHPWALRSGTDLAIAYRRLGEDLDSALELSQEVHGRFVRLYGLNHPDTLAAAMCLANIQRTIGEKEAAFELAEDTVRRYPKAYGAEHPYNYGCIGNLAILHRVFGDSASARELNERALAGLRNVLGHDHHYALTVATNLASDLAELGELDDAVRLGEGTLRRLKVTLGDEHPMTLACAANLSVDLEKAGRKDEASRLYKETMDGYVRTLGLDHRDAVVAAERRHLDFDFDPPPI</sequence>
<feature type="domain" description="NB-ARC" evidence="1">
    <location>
        <begin position="40"/>
        <end position="177"/>
    </location>
</feature>
<proteinExistence type="predicted"/>
<reference evidence="4" key="1">
    <citation type="journal article" date="2019" name="Int. J. Syst. Evol. Microbiol.">
        <title>The Global Catalogue of Microorganisms (GCM) 10K type strain sequencing project: providing services to taxonomists for standard genome sequencing and annotation.</title>
        <authorList>
            <consortium name="The Broad Institute Genomics Platform"/>
            <consortium name="The Broad Institute Genome Sequencing Center for Infectious Disease"/>
            <person name="Wu L."/>
            <person name="Ma J."/>
        </authorList>
    </citation>
    <scope>NUCLEOTIDE SEQUENCE [LARGE SCALE GENOMIC DNA]</scope>
    <source>
        <strain evidence="4">JCM 31202</strain>
    </source>
</reference>
<dbReference type="InterPro" id="IPR002182">
    <property type="entry name" value="NB-ARC"/>
</dbReference>
<gene>
    <name evidence="3" type="primary">fxsT</name>
    <name evidence="3" type="ORF">ACFQ11_11975</name>
</gene>
<dbReference type="InterPro" id="IPR053137">
    <property type="entry name" value="NLR-like"/>
</dbReference>
<dbReference type="Pfam" id="PF13424">
    <property type="entry name" value="TPR_12"/>
    <property type="match status" value="2"/>
</dbReference>
<dbReference type="Pfam" id="PF25000">
    <property type="entry name" value="DUF7779"/>
    <property type="match status" value="1"/>
</dbReference>